<evidence type="ECO:0000313" key="7">
    <source>
        <dbReference type="Proteomes" id="UP000315700"/>
    </source>
</evidence>
<dbReference type="PANTHER" id="PTHR43289">
    <property type="entry name" value="MITOGEN-ACTIVATED PROTEIN KINASE KINASE KINASE 20-RELATED"/>
    <property type="match status" value="1"/>
</dbReference>
<dbReference type="SUPFAM" id="SSF56112">
    <property type="entry name" value="Protein kinase-like (PK-like)"/>
    <property type="match status" value="1"/>
</dbReference>
<dbReference type="PROSITE" id="PS00108">
    <property type="entry name" value="PROTEIN_KINASE_ST"/>
    <property type="match status" value="1"/>
</dbReference>
<dbReference type="CDD" id="cd14014">
    <property type="entry name" value="STKc_PknB_like"/>
    <property type="match status" value="1"/>
</dbReference>
<dbReference type="InterPro" id="IPR011009">
    <property type="entry name" value="Kinase-like_dom_sf"/>
</dbReference>
<sequence>MLTPAQLSDLAFRFDERLAVDPDELPIDLLPGSSQPVERSQAAALMLEIAAACHDYDLGWLHQCWTSSGLDVRPEDLIASLRNLFESRVEMRHGVAWSDIEVFGFPAEDLELSRPIDRAFLGQVLFGTWRLEERVASGGVAVVYRGVSLTDGSVAAVKIPRRGTDDKSDSEYADRIREEAAILKQVAGDGVPRRLDFQEAEFGPVLVIDWIDTEGGPGLPPHLDQGSQLRLIVQTARSLDRLHRQDLIHGDVKLENILVDRQQRVWLTDFNISRAAPPDQNTDGPLPGTLGMMSQESLVGVAADAGVSQDIYALGVLLYELIASRPFVRAASREEALVASILMGDVHEPEFPDETSELLKTICGTATTRHVDRRFATAVDFADTLEHYLEATLAKEMIPPPRRRLIAWQFGTSLGLCLTRLRTMQEAFAATRELDPSDKLPRPVRDRIGYGMGVALAAEDAQSAVERLSWELPSPPDIEGLRTAAYRAPHLRASDLPALEESLDAVEVWFRTLWRGIEQRITPEQPREALMATVALQSRFAPRSKTARATWRLLAEQTGLPEVIRASFAGRFDDLQEAEEWRSALMRLDYDVGKWLRYDEPADDVLPSRS</sequence>
<evidence type="ECO:0000259" key="5">
    <source>
        <dbReference type="PROSITE" id="PS50011"/>
    </source>
</evidence>
<dbReference type="OrthoDB" id="280689at2"/>
<keyword evidence="3 6" id="KW-0418">Kinase</keyword>
<dbReference type="EMBL" id="CP036271">
    <property type="protein sequence ID" value="QDT52794.1"/>
    <property type="molecule type" value="Genomic_DNA"/>
</dbReference>
<dbReference type="RefSeq" id="WP_145027444.1">
    <property type="nucleotide sequence ID" value="NZ_CP036271.1"/>
</dbReference>
<gene>
    <name evidence="6" type="primary">pknA_1</name>
    <name evidence="6" type="ORF">Pan44_08060</name>
</gene>
<dbReference type="AlphaFoldDB" id="A0A517S9K1"/>
<evidence type="ECO:0000256" key="1">
    <source>
        <dbReference type="ARBA" id="ARBA00022679"/>
    </source>
</evidence>
<dbReference type="Gene3D" id="1.10.510.10">
    <property type="entry name" value="Transferase(Phosphotransferase) domain 1"/>
    <property type="match status" value="1"/>
</dbReference>
<dbReference type="InterPro" id="IPR008271">
    <property type="entry name" value="Ser/Thr_kinase_AS"/>
</dbReference>
<dbReference type="Gene3D" id="3.30.200.20">
    <property type="entry name" value="Phosphorylase Kinase, domain 1"/>
    <property type="match status" value="1"/>
</dbReference>
<protein>
    <submittedName>
        <fullName evidence="6">Serine/threonine-protein kinase PknA</fullName>
        <ecNumber evidence="6">2.7.11.1</ecNumber>
    </submittedName>
</protein>
<dbReference type="InParanoid" id="A0A517S9K1"/>
<keyword evidence="4" id="KW-0067">ATP-binding</keyword>
<feature type="domain" description="Protein kinase" evidence="5">
    <location>
        <begin position="129"/>
        <end position="389"/>
    </location>
</feature>
<name>A0A517S9K1_9PLAN</name>
<reference evidence="6 7" key="1">
    <citation type="submission" date="2019-02" db="EMBL/GenBank/DDBJ databases">
        <title>Deep-cultivation of Planctomycetes and their phenomic and genomic characterization uncovers novel biology.</title>
        <authorList>
            <person name="Wiegand S."/>
            <person name="Jogler M."/>
            <person name="Boedeker C."/>
            <person name="Pinto D."/>
            <person name="Vollmers J."/>
            <person name="Rivas-Marin E."/>
            <person name="Kohn T."/>
            <person name="Peeters S.H."/>
            <person name="Heuer A."/>
            <person name="Rast P."/>
            <person name="Oberbeckmann S."/>
            <person name="Bunk B."/>
            <person name="Jeske O."/>
            <person name="Meyerdierks A."/>
            <person name="Storesund J.E."/>
            <person name="Kallscheuer N."/>
            <person name="Luecker S."/>
            <person name="Lage O.M."/>
            <person name="Pohl T."/>
            <person name="Merkel B.J."/>
            <person name="Hornburger P."/>
            <person name="Mueller R.-W."/>
            <person name="Bruemmer F."/>
            <person name="Labrenz M."/>
            <person name="Spormann A.M."/>
            <person name="Op den Camp H."/>
            <person name="Overmann J."/>
            <person name="Amann R."/>
            <person name="Jetten M.S.M."/>
            <person name="Mascher T."/>
            <person name="Medema M.H."/>
            <person name="Devos D.P."/>
            <person name="Kaster A.-K."/>
            <person name="Ovreas L."/>
            <person name="Rohde M."/>
            <person name="Galperin M.Y."/>
            <person name="Jogler C."/>
        </authorList>
    </citation>
    <scope>NUCLEOTIDE SEQUENCE [LARGE SCALE GENOMIC DNA]</scope>
    <source>
        <strain evidence="6 7">Pan44</strain>
    </source>
</reference>
<evidence type="ECO:0000256" key="2">
    <source>
        <dbReference type="ARBA" id="ARBA00022741"/>
    </source>
</evidence>
<keyword evidence="1 6" id="KW-0808">Transferase</keyword>
<organism evidence="6 7">
    <name type="scientific">Caulifigura coniformis</name>
    <dbReference type="NCBI Taxonomy" id="2527983"/>
    <lineage>
        <taxon>Bacteria</taxon>
        <taxon>Pseudomonadati</taxon>
        <taxon>Planctomycetota</taxon>
        <taxon>Planctomycetia</taxon>
        <taxon>Planctomycetales</taxon>
        <taxon>Planctomycetaceae</taxon>
        <taxon>Caulifigura</taxon>
    </lineage>
</organism>
<proteinExistence type="predicted"/>
<dbReference type="GO" id="GO:0004674">
    <property type="term" value="F:protein serine/threonine kinase activity"/>
    <property type="evidence" value="ECO:0007669"/>
    <property type="project" value="UniProtKB-EC"/>
</dbReference>
<dbReference type="InterPro" id="IPR000719">
    <property type="entry name" value="Prot_kinase_dom"/>
</dbReference>
<keyword evidence="7" id="KW-1185">Reference proteome</keyword>
<keyword evidence="2" id="KW-0547">Nucleotide-binding</keyword>
<dbReference type="GO" id="GO:0005524">
    <property type="term" value="F:ATP binding"/>
    <property type="evidence" value="ECO:0007669"/>
    <property type="project" value="UniProtKB-KW"/>
</dbReference>
<accession>A0A517S9K1</accession>
<dbReference type="Pfam" id="PF00069">
    <property type="entry name" value="Pkinase"/>
    <property type="match status" value="1"/>
</dbReference>
<dbReference type="EC" id="2.7.11.1" evidence="6"/>
<dbReference type="SMART" id="SM00220">
    <property type="entry name" value="S_TKc"/>
    <property type="match status" value="1"/>
</dbReference>
<dbReference type="KEGG" id="ccos:Pan44_08060"/>
<dbReference type="PROSITE" id="PS50011">
    <property type="entry name" value="PROTEIN_KINASE_DOM"/>
    <property type="match status" value="1"/>
</dbReference>
<evidence type="ECO:0000256" key="4">
    <source>
        <dbReference type="ARBA" id="ARBA00022840"/>
    </source>
</evidence>
<evidence type="ECO:0000313" key="6">
    <source>
        <dbReference type="EMBL" id="QDT52794.1"/>
    </source>
</evidence>
<dbReference type="PANTHER" id="PTHR43289:SF34">
    <property type="entry name" value="SERINE_THREONINE-PROTEIN KINASE YBDM-RELATED"/>
    <property type="match status" value="1"/>
</dbReference>
<dbReference type="Proteomes" id="UP000315700">
    <property type="component" value="Chromosome"/>
</dbReference>
<evidence type="ECO:0000256" key="3">
    <source>
        <dbReference type="ARBA" id="ARBA00022777"/>
    </source>
</evidence>